<dbReference type="SUPFAM" id="SSF55811">
    <property type="entry name" value="Nudix"/>
    <property type="match status" value="1"/>
</dbReference>
<keyword evidence="2" id="KW-0378">Hydrolase</keyword>
<comment type="cofactor">
    <cofactor evidence="1">
        <name>Mg(2+)</name>
        <dbReference type="ChEBI" id="CHEBI:18420"/>
    </cofactor>
</comment>
<dbReference type="InterPro" id="IPR000086">
    <property type="entry name" value="NUDIX_hydrolase_dom"/>
</dbReference>
<evidence type="ECO:0000313" key="5">
    <source>
        <dbReference type="Proteomes" id="UP001144205"/>
    </source>
</evidence>
<dbReference type="PROSITE" id="PS51462">
    <property type="entry name" value="NUDIX"/>
    <property type="match status" value="1"/>
</dbReference>
<dbReference type="PROSITE" id="PS00893">
    <property type="entry name" value="NUDIX_BOX"/>
    <property type="match status" value="1"/>
</dbReference>
<dbReference type="EMBL" id="BROH01000001">
    <property type="protein sequence ID" value="GKY86810.1"/>
    <property type="molecule type" value="Genomic_DNA"/>
</dbReference>
<reference evidence="4" key="1">
    <citation type="journal article" date="2023" name="Int. J. Syst. Evol. Microbiol.">
        <title>Sinisalibacter aestuarii sp. nov., isolated from estuarine sediment of the Arakawa River.</title>
        <authorList>
            <person name="Arafat S.T."/>
            <person name="Hirano S."/>
            <person name="Sato A."/>
            <person name="Takeuchi K."/>
            <person name="Yasuda T."/>
            <person name="Terahara T."/>
            <person name="Hamada M."/>
            <person name="Kobayashi T."/>
        </authorList>
    </citation>
    <scope>NUCLEOTIDE SEQUENCE</scope>
    <source>
        <strain evidence="4">B-399</strain>
    </source>
</reference>
<dbReference type="InterPro" id="IPR015797">
    <property type="entry name" value="NUDIX_hydrolase-like_dom_sf"/>
</dbReference>
<sequence>MDFAGAKLVLLIGGRLLTLLRDERSDIVYPGHWDMPGGAREGAESPEACILRETREEFGLVLAAEQLVWRGDFDSPTTPGLRAWWFAARLPAAAERAIVFGEEGQRWALMAPADWLAEPLAIPHFRDRVRAGLAALGEGPFCA</sequence>
<dbReference type="RefSeq" id="WP_281840764.1">
    <property type="nucleotide sequence ID" value="NZ_BROH01000001.1"/>
</dbReference>
<evidence type="ECO:0000313" key="4">
    <source>
        <dbReference type="EMBL" id="GKY86810.1"/>
    </source>
</evidence>
<evidence type="ECO:0000259" key="3">
    <source>
        <dbReference type="PROSITE" id="PS51462"/>
    </source>
</evidence>
<dbReference type="Pfam" id="PF00293">
    <property type="entry name" value="NUDIX"/>
    <property type="match status" value="1"/>
</dbReference>
<name>A0ABQ5LP78_9RHOB</name>
<evidence type="ECO:0000256" key="2">
    <source>
        <dbReference type="ARBA" id="ARBA00022801"/>
    </source>
</evidence>
<gene>
    <name evidence="4" type="ORF">STA1M1_06790</name>
</gene>
<dbReference type="CDD" id="cd04682">
    <property type="entry name" value="NUDIX_Hydrolase"/>
    <property type="match status" value="1"/>
</dbReference>
<evidence type="ECO:0000256" key="1">
    <source>
        <dbReference type="ARBA" id="ARBA00001946"/>
    </source>
</evidence>
<proteinExistence type="predicted"/>
<dbReference type="Proteomes" id="UP001144205">
    <property type="component" value="Unassembled WGS sequence"/>
</dbReference>
<dbReference type="InterPro" id="IPR020084">
    <property type="entry name" value="NUDIX_hydrolase_CS"/>
</dbReference>
<dbReference type="Gene3D" id="3.90.79.10">
    <property type="entry name" value="Nucleoside Triphosphate Pyrophosphohydrolase"/>
    <property type="match status" value="1"/>
</dbReference>
<organism evidence="4 5">
    <name type="scientific">Sinisalibacter aestuarii</name>
    <dbReference type="NCBI Taxonomy" id="2949426"/>
    <lineage>
        <taxon>Bacteria</taxon>
        <taxon>Pseudomonadati</taxon>
        <taxon>Pseudomonadota</taxon>
        <taxon>Alphaproteobacteria</taxon>
        <taxon>Rhodobacterales</taxon>
        <taxon>Roseobacteraceae</taxon>
        <taxon>Sinisalibacter</taxon>
    </lineage>
</organism>
<protein>
    <submittedName>
        <fullName evidence="4">DNA mismatch repair protein MutT</fullName>
    </submittedName>
</protein>
<accession>A0ABQ5LP78</accession>
<comment type="caution">
    <text evidence="4">The sequence shown here is derived from an EMBL/GenBank/DDBJ whole genome shotgun (WGS) entry which is preliminary data.</text>
</comment>
<keyword evidence="5" id="KW-1185">Reference proteome</keyword>
<feature type="domain" description="Nudix hydrolase" evidence="3">
    <location>
        <begin position="1"/>
        <end position="135"/>
    </location>
</feature>